<evidence type="ECO:0000256" key="2">
    <source>
        <dbReference type="ARBA" id="ARBA00022487"/>
    </source>
</evidence>
<protein>
    <recommendedName>
        <fullName evidence="6">carboxylesterase</fullName>
        <ecNumber evidence="6">3.1.1.1</ecNumber>
    </recommendedName>
</protein>
<evidence type="ECO:0000313" key="8">
    <source>
        <dbReference type="Proteomes" id="UP000515160"/>
    </source>
</evidence>
<evidence type="ECO:0000256" key="3">
    <source>
        <dbReference type="ARBA" id="ARBA00022801"/>
    </source>
</evidence>
<name>A0A9C6WKL6_DROAB</name>
<comment type="similarity">
    <text evidence="1">Belongs to the type-B carboxylesterase/lipase family.</text>
</comment>
<gene>
    <name evidence="9 10" type="primary">LOC127565955</name>
</gene>
<dbReference type="Pfam" id="PF00135">
    <property type="entry name" value="COesterase"/>
    <property type="match status" value="1"/>
</dbReference>
<dbReference type="RefSeq" id="XP_051862901.1">
    <property type="nucleotide sequence ID" value="XM_052006941.1"/>
</dbReference>
<dbReference type="Gene3D" id="3.40.50.1820">
    <property type="entry name" value="alpha/beta hydrolase"/>
    <property type="match status" value="1"/>
</dbReference>
<evidence type="ECO:0000256" key="6">
    <source>
        <dbReference type="ARBA" id="ARBA00039155"/>
    </source>
</evidence>
<keyword evidence="8" id="KW-1185">Reference proteome</keyword>
<dbReference type="Proteomes" id="UP000515160">
    <property type="component" value="Chromosome 2R"/>
</dbReference>
<dbReference type="AlphaFoldDB" id="A0A9C6WKL6"/>
<evidence type="ECO:0000259" key="7">
    <source>
        <dbReference type="Pfam" id="PF00135"/>
    </source>
</evidence>
<evidence type="ECO:0000256" key="5">
    <source>
        <dbReference type="ARBA" id="ARBA00023180"/>
    </source>
</evidence>
<dbReference type="InterPro" id="IPR029058">
    <property type="entry name" value="AB_hydrolase_fold"/>
</dbReference>
<accession>A0A9C6WKL6</accession>
<proteinExistence type="inferred from homology"/>
<evidence type="ECO:0000256" key="4">
    <source>
        <dbReference type="ARBA" id="ARBA00023157"/>
    </source>
</evidence>
<dbReference type="GeneID" id="127565955"/>
<reference evidence="9 10" key="1">
    <citation type="submission" date="2025-04" db="UniProtKB">
        <authorList>
            <consortium name="RefSeq"/>
        </authorList>
    </citation>
    <scope>IDENTIFICATION</scope>
    <source>
        <strain evidence="9 10">15112-1751.03</strain>
        <tissue evidence="9 10">Whole Adult</tissue>
    </source>
</reference>
<keyword evidence="4" id="KW-1015">Disulfide bond</keyword>
<keyword evidence="2" id="KW-0719">Serine esterase</keyword>
<evidence type="ECO:0000313" key="10">
    <source>
        <dbReference type="RefSeq" id="XP_051862902.1"/>
    </source>
</evidence>
<dbReference type="PANTHER" id="PTHR43142:SF1">
    <property type="entry name" value="CARBOXYLIC ESTER HYDROLASE"/>
    <property type="match status" value="1"/>
</dbReference>
<keyword evidence="5" id="KW-0325">Glycoprotein</keyword>
<dbReference type="EC" id="3.1.1.1" evidence="6"/>
<dbReference type="GO" id="GO:0106435">
    <property type="term" value="F:carboxylesterase activity"/>
    <property type="evidence" value="ECO:0007669"/>
    <property type="project" value="UniProtKB-EC"/>
</dbReference>
<dbReference type="RefSeq" id="XP_051862902.1">
    <property type="nucleotide sequence ID" value="XM_052006942.1"/>
</dbReference>
<dbReference type="InterPro" id="IPR002018">
    <property type="entry name" value="CarbesteraseB"/>
</dbReference>
<keyword evidence="3" id="KW-0378">Hydrolase</keyword>
<dbReference type="PANTHER" id="PTHR43142">
    <property type="entry name" value="CARBOXYLIC ESTER HYDROLASE"/>
    <property type="match status" value="1"/>
</dbReference>
<dbReference type="OrthoDB" id="19653at2759"/>
<evidence type="ECO:0000313" key="9">
    <source>
        <dbReference type="RefSeq" id="XP_051862901.1"/>
    </source>
</evidence>
<sequence length="567" mass="65294">MSLEVDMSLFDIFKMSCQFIRHKIEQYSRGTSKTTIINTQFGQVRGRQRITLPNDQELYFAFEGIPFAKSPLGDLRFRAPQPPECWQGVRDCTYPRSKPTQMYCMLNIAHGSEDCLHLNVYTKKLSSEKPLPVMVWIYSGGFQVGEASKDMHGPDYFMQKDIVLVTFNHRLGALGFLSLSDPDLNVPGNAGLKDQVMALRWIHNNIINFNGDSNNITLMGMSSGAASVQIMMTTEQTRGLFHKAILMSGSSLCHWANDMKYNWPYRLACYLGYKGSNNDKDVLHFLQGASSTQLARCNAILSQEEKRDYLLFPFVPTVEPYITEGCVISEPNVNTLSKAWGNEIPVIIGSTSFEGLFSYQYVKRDYTHFLSDFKTMIPREVRETCSLEKLEDHIKQLKLHSFKDASRDCMEFNECLELLSMKHFRHAVHRTALARLAYAPRMPTYLYRFDFDSPTFNFFRLLLCGHDQRGAAHADDFFYMFYGVPAFKVNYTSPEYQTIEHIINMWTTFATHGNPNYAQTAPITWEPLKPDVPQMCLNIGRRLEFIELPEAKELKLWDSFYDNINLF</sequence>
<feature type="domain" description="Carboxylesterase type B" evidence="7">
    <location>
        <begin position="34"/>
        <end position="557"/>
    </location>
</feature>
<organism evidence="8 10">
    <name type="scientific">Drosophila albomicans</name>
    <name type="common">Fruit fly</name>
    <dbReference type="NCBI Taxonomy" id="7291"/>
    <lineage>
        <taxon>Eukaryota</taxon>
        <taxon>Metazoa</taxon>
        <taxon>Ecdysozoa</taxon>
        <taxon>Arthropoda</taxon>
        <taxon>Hexapoda</taxon>
        <taxon>Insecta</taxon>
        <taxon>Pterygota</taxon>
        <taxon>Neoptera</taxon>
        <taxon>Endopterygota</taxon>
        <taxon>Diptera</taxon>
        <taxon>Brachycera</taxon>
        <taxon>Muscomorpha</taxon>
        <taxon>Ephydroidea</taxon>
        <taxon>Drosophilidae</taxon>
        <taxon>Drosophila</taxon>
    </lineage>
</organism>
<dbReference type="SUPFAM" id="SSF53474">
    <property type="entry name" value="alpha/beta-Hydrolases"/>
    <property type="match status" value="1"/>
</dbReference>
<evidence type="ECO:0000256" key="1">
    <source>
        <dbReference type="ARBA" id="ARBA00005964"/>
    </source>
</evidence>